<keyword evidence="11" id="KW-0206">Cytoskeleton</keyword>
<keyword evidence="8" id="KW-0970">Cilium biogenesis/degradation</keyword>
<dbReference type="AlphaFoldDB" id="A0A1B6D3B8"/>
<sequence length="756" mass="84846">MLTLLGEVHFWSLKDKIGIRDTDFGAFRYYEKKNPQDSLFTLGKKSYVEKRGMIWSPTKKRPNKLKDSVKELEDLLDTLRVVYHQWRDSSMVQVMFCSGLIANITINIATGDVAEITFDKFLVGKLLSDYVSDMVVTSTNALCSYNDNQITLVYFTKPALKNGSIRKWSNLDAKLQVVELAGPSGRRLERKLSINTNGDMVLIWWRCTRDEVYPWSPQVKDQDRANVHVYNVNGTRSELLCYYRTEFDPLCVAFSQVQPNLIHSVEQKVSRKGEVTVESCTYEISKGRLQRTSVTCIPLQTHVCCLAFSYDDTKLLLGCIDGSLVLFDEGRGSTHIVKAAFIPTLVCWHPDGCLLVVANERSQIQCFDPSLACVKMQLISEDVTPSTILDLGSYFRHQPTLLHIGWNKKANSLICSNFSQSDGFLLLLFERGPLAVLRLVGGGGHVHDVQGSGLTADVLVAQYLNVGQVERAVNLLLSQNWETQGSVCLKCLHLIANYIFRFPLTPEREVQLETALGSFHVPSQPLSHATEVEFGDPVRDLTRRFFHQLIRYRVIEKAFRLAIDLNEYDLFMDLHHYARSVGDIAMAEAALEKADQVSDYESHSGSSDCDCSQSSCSCSCDSSSSGERSEERVEVAHHTIPPPLPIVNRTHPTRQKVKFSDTVTHITVPEEPPSLCEEDEDEARLAGMNTVGLPPAYFAQPHKSPGVLMHPRLKPVLSPSPMSMYLSNKHQVLGPSPDVREDEETGKIKVVHFGVV</sequence>
<dbReference type="GO" id="GO:0045184">
    <property type="term" value="P:establishment of protein localization"/>
    <property type="evidence" value="ECO:0007669"/>
    <property type="project" value="TreeGrafter"/>
</dbReference>
<dbReference type="GO" id="GO:0007399">
    <property type="term" value="P:nervous system development"/>
    <property type="evidence" value="ECO:0007669"/>
    <property type="project" value="TreeGrafter"/>
</dbReference>
<proteinExistence type="inferred from homology"/>
<evidence type="ECO:0000256" key="6">
    <source>
        <dbReference type="ARBA" id="ARBA00022574"/>
    </source>
</evidence>
<dbReference type="InterPro" id="IPR015943">
    <property type="entry name" value="WD40/YVTN_repeat-like_dom_sf"/>
</dbReference>
<evidence type="ECO:0000256" key="3">
    <source>
        <dbReference type="ARBA" id="ARBA00006059"/>
    </source>
</evidence>
<evidence type="ECO:0000256" key="4">
    <source>
        <dbReference type="ARBA" id="ARBA00022475"/>
    </source>
</evidence>
<comment type="subcellular location">
    <subcellularLocation>
        <location evidence="1">Cell membrane</location>
    </subcellularLocation>
    <subcellularLocation>
        <location evidence="2">Cytoplasm</location>
        <location evidence="2">Cytoskeleton</location>
        <location evidence="2">Cilium axoneme</location>
    </subcellularLocation>
</comment>
<dbReference type="GO" id="GO:0044782">
    <property type="term" value="P:cilium organization"/>
    <property type="evidence" value="ECO:0007669"/>
    <property type="project" value="TreeGrafter"/>
</dbReference>
<evidence type="ECO:0000256" key="10">
    <source>
        <dbReference type="ARBA" id="ARBA00023136"/>
    </source>
</evidence>
<name>A0A1B6D3B8_9HEMI</name>
<keyword evidence="4" id="KW-1003">Cell membrane</keyword>
<evidence type="ECO:0000256" key="9">
    <source>
        <dbReference type="ARBA" id="ARBA00023069"/>
    </source>
</evidence>
<dbReference type="Pfam" id="PF11768">
    <property type="entry name" value="Frtz"/>
    <property type="match status" value="1"/>
</dbReference>
<accession>A0A1B6D3B8</accession>
<keyword evidence="12" id="KW-0966">Cell projection</keyword>
<keyword evidence="6" id="KW-0853">WD repeat</keyword>
<organism evidence="13">
    <name type="scientific">Clastoptera arizonana</name>
    <name type="common">Arizona spittle bug</name>
    <dbReference type="NCBI Taxonomy" id="38151"/>
    <lineage>
        <taxon>Eukaryota</taxon>
        <taxon>Metazoa</taxon>
        <taxon>Ecdysozoa</taxon>
        <taxon>Arthropoda</taxon>
        <taxon>Hexapoda</taxon>
        <taxon>Insecta</taxon>
        <taxon>Pterygota</taxon>
        <taxon>Neoptera</taxon>
        <taxon>Paraneoptera</taxon>
        <taxon>Hemiptera</taxon>
        <taxon>Auchenorrhyncha</taxon>
        <taxon>Cercopoidea</taxon>
        <taxon>Clastopteridae</taxon>
        <taxon>Clastoptera</taxon>
    </lineage>
</organism>
<reference evidence="13" key="1">
    <citation type="submission" date="2015-12" db="EMBL/GenBank/DDBJ databases">
        <title>De novo transcriptome assembly of four potential Pierce s Disease insect vectors from Arizona vineyards.</title>
        <authorList>
            <person name="Tassone E.E."/>
        </authorList>
    </citation>
    <scope>NUCLEOTIDE SEQUENCE</scope>
</reference>
<dbReference type="SUPFAM" id="SSF69322">
    <property type="entry name" value="Tricorn protease domain 2"/>
    <property type="match status" value="1"/>
</dbReference>
<dbReference type="Gene3D" id="2.130.10.10">
    <property type="entry name" value="YVTN repeat-like/Quinoprotein amine dehydrogenase"/>
    <property type="match status" value="1"/>
</dbReference>
<evidence type="ECO:0000256" key="11">
    <source>
        <dbReference type="ARBA" id="ARBA00023212"/>
    </source>
</evidence>
<keyword evidence="9" id="KW-0969">Cilium</keyword>
<evidence type="ECO:0000313" key="13">
    <source>
        <dbReference type="EMBL" id="JAS20170.1"/>
    </source>
</evidence>
<evidence type="ECO:0000256" key="2">
    <source>
        <dbReference type="ARBA" id="ARBA00004430"/>
    </source>
</evidence>
<keyword evidence="5" id="KW-0963">Cytoplasm</keyword>
<dbReference type="GO" id="GO:0097541">
    <property type="term" value="C:axonemal basal plate"/>
    <property type="evidence" value="ECO:0007669"/>
    <property type="project" value="TreeGrafter"/>
</dbReference>
<dbReference type="EMBL" id="GEDC01017128">
    <property type="protein sequence ID" value="JAS20170.1"/>
    <property type="molecule type" value="Transcribed_RNA"/>
</dbReference>
<evidence type="ECO:0000256" key="1">
    <source>
        <dbReference type="ARBA" id="ARBA00004236"/>
    </source>
</evidence>
<keyword evidence="10" id="KW-0472">Membrane</keyword>
<evidence type="ECO:0000256" key="5">
    <source>
        <dbReference type="ARBA" id="ARBA00022490"/>
    </source>
</evidence>
<dbReference type="PANTHER" id="PTHR13667">
    <property type="entry name" value="HOMOLOC-13"/>
    <property type="match status" value="1"/>
</dbReference>
<gene>
    <name evidence="13" type="ORF">g.8533</name>
</gene>
<evidence type="ECO:0000256" key="8">
    <source>
        <dbReference type="ARBA" id="ARBA00022794"/>
    </source>
</evidence>
<dbReference type="InterPro" id="IPR024511">
    <property type="entry name" value="Frtz"/>
</dbReference>
<keyword evidence="7" id="KW-0677">Repeat</keyword>
<evidence type="ECO:0008006" key="14">
    <source>
        <dbReference type="Google" id="ProtNLM"/>
    </source>
</evidence>
<protein>
    <recommendedName>
        <fullName evidence="14">WD repeat-containing and planar cell polarity effector protein fritz</fullName>
    </recommendedName>
</protein>
<dbReference type="GO" id="GO:0005886">
    <property type="term" value="C:plasma membrane"/>
    <property type="evidence" value="ECO:0007669"/>
    <property type="project" value="UniProtKB-SubCell"/>
</dbReference>
<dbReference type="PANTHER" id="PTHR13667:SF5">
    <property type="entry name" value="WD REPEAT-CONTAINING AND PLANAR CELL POLARITY EFFECTOR PROTEIN FRITZ HOMOLOG"/>
    <property type="match status" value="1"/>
</dbReference>
<evidence type="ECO:0000256" key="7">
    <source>
        <dbReference type="ARBA" id="ARBA00022737"/>
    </source>
</evidence>
<evidence type="ECO:0000256" key="12">
    <source>
        <dbReference type="ARBA" id="ARBA00023273"/>
    </source>
</evidence>
<comment type="similarity">
    <text evidence="3">Belongs to the WD repeat fritz family.</text>
</comment>